<reference evidence="1" key="1">
    <citation type="journal article" date="2008" name="ISME J.">
        <title>Genomic patterns of recombination, clonal divergence and environment in marine microbial populations.</title>
        <authorList>
            <person name="Konstantinidis K.T."/>
            <person name="Delong E.F."/>
        </authorList>
    </citation>
    <scope>NUCLEOTIDE SEQUENCE</scope>
</reference>
<name>B3T3J3_9ZZZZ</name>
<accession>B3T3J3</accession>
<dbReference type="EMBL" id="EU016594">
    <property type="protein sequence ID" value="ABZ07153.1"/>
    <property type="molecule type" value="Genomic_DNA"/>
</dbReference>
<organism evidence="1">
    <name type="scientific">uncultured marine microorganism HF4000_ANIW133B20</name>
    <dbReference type="NCBI Taxonomy" id="455528"/>
    <lineage>
        <taxon>unclassified sequences</taxon>
        <taxon>environmental samples</taxon>
    </lineage>
</organism>
<sequence>MAMPESVSLTGYKGSASATFNENIQAPLTLQDIDTPLAVNNVAGSKGVNIGDGTFFGGNFSAGANSVISFLDGGAIDLAGKSVDTVAGLTVKFLDAVQQANIQALGFAEKAGNQAMQYVSDSTNPELTQEKLTNKTLWVVAGLAALYFYFNRKR</sequence>
<proteinExistence type="predicted"/>
<protein>
    <submittedName>
        <fullName evidence="1">Uncharacterized protein</fullName>
    </submittedName>
</protein>
<evidence type="ECO:0000313" key="1">
    <source>
        <dbReference type="EMBL" id="ABZ07153.1"/>
    </source>
</evidence>
<dbReference type="AlphaFoldDB" id="B3T3J3"/>
<gene>
    <name evidence="1" type="ORF">ALOHA_HF4000ANIW133B20ctg2g4</name>
</gene>